<dbReference type="InterPro" id="IPR036236">
    <property type="entry name" value="Znf_C2H2_sf"/>
</dbReference>
<gene>
    <name evidence="10" type="ORF">HRR80_007037</name>
</gene>
<dbReference type="InterPro" id="IPR007219">
    <property type="entry name" value="XnlR_reg_dom"/>
</dbReference>
<feature type="compositionally biased region" description="Polar residues" evidence="8">
    <location>
        <begin position="86"/>
        <end position="95"/>
    </location>
</feature>
<protein>
    <recommendedName>
        <fullName evidence="9">C2H2-type domain-containing protein</fullName>
    </recommendedName>
</protein>
<comment type="caution">
    <text evidence="10">The sequence shown here is derived from an EMBL/GenBank/DDBJ whole genome shotgun (WGS) entry which is preliminary data.</text>
</comment>
<evidence type="ECO:0000313" key="10">
    <source>
        <dbReference type="EMBL" id="KAJ8988831.1"/>
    </source>
</evidence>
<dbReference type="GO" id="GO:0000785">
    <property type="term" value="C:chromatin"/>
    <property type="evidence" value="ECO:0007669"/>
    <property type="project" value="TreeGrafter"/>
</dbReference>
<dbReference type="PANTHER" id="PTHR40626:SF12">
    <property type="entry name" value="RFEC"/>
    <property type="match status" value="1"/>
</dbReference>
<sequence>MDPRQSLSRTTSSNVGTPQNTYNPNNMASAYAMPPYQNNTHLPPINYSQLPPANQSYMQQQYRNDLPRYTSAPNTAPVASPAPDNRYNSHMNPQGNMAGLPPSSLLPQPQSQQQQQQQQQAQQAQQQQQQQQQQQPPHQGYQGQQPARQTYPQPLAPAPPRPSLDALAPAYGQPDNRQQAWSGAESIPSMAADVGRDPTRTHVVGSQGRRGILPSAPGRPPVMPNGVNGSPKSAVPQKDADGKFPCPNCTKTYLHAKHLKRHMLRHTGDRPYMCVLCNDTFSRSDILKRHFQKCSVRRGNPTGASHLSNPAAHIKKNQQAAAKAATASPASANTPSSGVMPNPPYTSAPMSSTSAPATSAPAPGMGYAIQSNGQADMQRQAQSMQPGSGPGPMDPTGNSSWSMHNPRNSQMMYHSTSTPSDHYGMQPSGGDDKRNVMPQPHHMGDEWNHMFQPGGNEQYMNPMFGGYDQSQNDVKKDFDTHEGGSNGYYIPSTSLGADGTLGPPLWNLHASQQDLFQAKVNSLLTFVFPGGIQESLQEQQNNPNISSCLTVEAVQHFLELFPNYQGHFPWLHLPTFDFLTAYDGLILVMICSGAVYSDRVSQSQVRALMQLVKQGIERHSQILKALELGSAPTHFSPSGVEFEELLALQILQSLFVWHGGPEERALARAESRRVLYLARQFNMLTLAGPDDPHTYSYLHSLQPGEEADPSLWEWRSWVAQEKRSRLMFMVYLWDAAMCIYFNMAPQFHSAEIKLPLPCDDAAWEAPDAETCAQALGLRGPSAQSRINTSGSLRLKQLEMHHAMSALHSTSVLMQPRTTNVYSKFILIHALHVEIWQVQRQRSSNYQSGTTPAFNQTDSMYQSVDLALTRWKQAWDEDFALQYPPGDGFHSVPKRLGFCRDGVLFYWLARAFMQPDRMHDWQLPADERLRQVLYGLKKAREWSSTDSARRGEEPGSVAFIDDGYASAELELDMRRLFRPLHTVSDESTVAIQS</sequence>
<dbReference type="GO" id="GO:0000981">
    <property type="term" value="F:DNA-binding transcription factor activity, RNA polymerase II-specific"/>
    <property type="evidence" value="ECO:0007669"/>
    <property type="project" value="InterPro"/>
</dbReference>
<evidence type="ECO:0000256" key="8">
    <source>
        <dbReference type="SAM" id="MobiDB-lite"/>
    </source>
</evidence>
<keyword evidence="2" id="KW-0479">Metal-binding</keyword>
<feature type="domain" description="C2H2-type" evidence="9">
    <location>
        <begin position="272"/>
        <end position="302"/>
    </location>
</feature>
<feature type="region of interest" description="Disordered" evidence="8">
    <location>
        <begin position="1"/>
        <end position="239"/>
    </location>
</feature>
<dbReference type="PROSITE" id="PS50157">
    <property type="entry name" value="ZINC_FINGER_C2H2_2"/>
    <property type="match status" value="2"/>
</dbReference>
<keyword evidence="5" id="KW-0862">Zinc</keyword>
<reference evidence="10" key="1">
    <citation type="submission" date="2023-01" db="EMBL/GenBank/DDBJ databases">
        <title>Exophiala dermititidis isolated from Cystic Fibrosis Patient.</title>
        <authorList>
            <person name="Kurbessoian T."/>
            <person name="Crocker A."/>
            <person name="Murante D."/>
            <person name="Hogan D.A."/>
            <person name="Stajich J.E."/>
        </authorList>
    </citation>
    <scope>NUCLEOTIDE SEQUENCE</scope>
    <source>
        <strain evidence="10">Ex8</strain>
    </source>
</reference>
<feature type="compositionally biased region" description="Polar residues" evidence="8">
    <location>
        <begin position="369"/>
        <end position="386"/>
    </location>
</feature>
<feature type="compositionally biased region" description="Low complexity" evidence="8">
    <location>
        <begin position="317"/>
        <end position="337"/>
    </location>
</feature>
<organism evidence="10 11">
    <name type="scientific">Exophiala dermatitidis</name>
    <name type="common">Black yeast-like fungus</name>
    <name type="synonym">Wangiella dermatitidis</name>
    <dbReference type="NCBI Taxonomy" id="5970"/>
    <lineage>
        <taxon>Eukaryota</taxon>
        <taxon>Fungi</taxon>
        <taxon>Dikarya</taxon>
        <taxon>Ascomycota</taxon>
        <taxon>Pezizomycotina</taxon>
        <taxon>Eurotiomycetes</taxon>
        <taxon>Chaetothyriomycetidae</taxon>
        <taxon>Chaetothyriales</taxon>
        <taxon>Herpotrichiellaceae</taxon>
        <taxon>Exophiala</taxon>
    </lineage>
</organism>
<dbReference type="GO" id="GO:0000978">
    <property type="term" value="F:RNA polymerase II cis-regulatory region sequence-specific DNA binding"/>
    <property type="evidence" value="ECO:0007669"/>
    <property type="project" value="InterPro"/>
</dbReference>
<dbReference type="PANTHER" id="PTHR40626">
    <property type="entry name" value="MIP31509P"/>
    <property type="match status" value="1"/>
</dbReference>
<dbReference type="GO" id="GO:0008270">
    <property type="term" value="F:zinc ion binding"/>
    <property type="evidence" value="ECO:0007669"/>
    <property type="project" value="UniProtKB-KW"/>
</dbReference>
<evidence type="ECO:0000256" key="4">
    <source>
        <dbReference type="ARBA" id="ARBA00022771"/>
    </source>
</evidence>
<dbReference type="CDD" id="cd12148">
    <property type="entry name" value="fungal_TF_MHR"/>
    <property type="match status" value="1"/>
</dbReference>
<feature type="compositionally biased region" description="Low complexity" evidence="8">
    <location>
        <begin position="347"/>
        <end position="363"/>
    </location>
</feature>
<keyword evidence="3" id="KW-0677">Repeat</keyword>
<dbReference type="EMBL" id="JAJGCB010000016">
    <property type="protein sequence ID" value="KAJ8988831.1"/>
    <property type="molecule type" value="Genomic_DNA"/>
</dbReference>
<evidence type="ECO:0000256" key="2">
    <source>
        <dbReference type="ARBA" id="ARBA00022723"/>
    </source>
</evidence>
<feature type="compositionally biased region" description="Polar residues" evidence="8">
    <location>
        <begin position="36"/>
        <end position="63"/>
    </location>
</feature>
<feature type="domain" description="C2H2-type" evidence="9">
    <location>
        <begin position="244"/>
        <end position="271"/>
    </location>
</feature>
<proteinExistence type="predicted"/>
<dbReference type="InterPro" id="IPR013087">
    <property type="entry name" value="Znf_C2H2_type"/>
</dbReference>
<evidence type="ECO:0000256" key="5">
    <source>
        <dbReference type="ARBA" id="ARBA00022833"/>
    </source>
</evidence>
<dbReference type="Proteomes" id="UP001161757">
    <property type="component" value="Unassembled WGS sequence"/>
</dbReference>
<dbReference type="SUPFAM" id="SSF57667">
    <property type="entry name" value="beta-beta-alpha zinc fingers"/>
    <property type="match status" value="1"/>
</dbReference>
<evidence type="ECO:0000256" key="1">
    <source>
        <dbReference type="ARBA" id="ARBA00004123"/>
    </source>
</evidence>
<evidence type="ECO:0000256" key="7">
    <source>
        <dbReference type="PROSITE-ProRule" id="PRU00042"/>
    </source>
</evidence>
<feature type="compositionally biased region" description="Polar residues" evidence="8">
    <location>
        <begin position="396"/>
        <end position="420"/>
    </location>
</feature>
<feature type="region of interest" description="Disordered" evidence="8">
    <location>
        <begin position="314"/>
        <end position="443"/>
    </location>
</feature>
<dbReference type="Gene3D" id="3.30.160.60">
    <property type="entry name" value="Classic Zinc Finger"/>
    <property type="match status" value="2"/>
</dbReference>
<evidence type="ECO:0000256" key="3">
    <source>
        <dbReference type="ARBA" id="ARBA00022737"/>
    </source>
</evidence>
<dbReference type="InterPro" id="IPR051059">
    <property type="entry name" value="VerF-like"/>
</dbReference>
<name>A0AAN6IVH9_EXODE</name>
<comment type="subcellular location">
    <subcellularLocation>
        <location evidence="1">Nucleus</location>
    </subcellularLocation>
</comment>
<feature type="compositionally biased region" description="Low complexity" evidence="8">
    <location>
        <begin position="98"/>
        <end position="146"/>
    </location>
</feature>
<dbReference type="Pfam" id="PF04082">
    <property type="entry name" value="Fungal_trans"/>
    <property type="match status" value="1"/>
</dbReference>
<keyword evidence="6" id="KW-0539">Nucleus</keyword>
<evidence type="ECO:0000313" key="11">
    <source>
        <dbReference type="Proteomes" id="UP001161757"/>
    </source>
</evidence>
<feature type="compositionally biased region" description="Polar residues" evidence="8">
    <location>
        <begin position="1"/>
        <end position="28"/>
    </location>
</feature>
<keyword evidence="4 7" id="KW-0863">Zinc-finger</keyword>
<dbReference type="AlphaFoldDB" id="A0AAN6IVH9"/>
<evidence type="ECO:0000256" key="6">
    <source>
        <dbReference type="ARBA" id="ARBA00023242"/>
    </source>
</evidence>
<dbReference type="SMART" id="SM00355">
    <property type="entry name" value="ZnF_C2H2"/>
    <property type="match status" value="2"/>
</dbReference>
<dbReference type="PROSITE" id="PS00028">
    <property type="entry name" value="ZINC_FINGER_C2H2_1"/>
    <property type="match status" value="1"/>
</dbReference>
<accession>A0AAN6IVH9</accession>
<evidence type="ECO:0000259" key="9">
    <source>
        <dbReference type="PROSITE" id="PS50157"/>
    </source>
</evidence>
<dbReference type="GO" id="GO:0005634">
    <property type="term" value="C:nucleus"/>
    <property type="evidence" value="ECO:0007669"/>
    <property type="project" value="UniProtKB-SubCell"/>
</dbReference>
<dbReference type="GO" id="GO:0006351">
    <property type="term" value="P:DNA-templated transcription"/>
    <property type="evidence" value="ECO:0007669"/>
    <property type="project" value="InterPro"/>
</dbReference>